<dbReference type="AlphaFoldDB" id="G1Q8E3"/>
<keyword evidence="6" id="KW-1185">Reference proteome</keyword>
<dbReference type="OMA" id="ANEWIPA"/>
<name>G1Q8E3_MYOLU</name>
<protein>
    <recommendedName>
        <fullName evidence="7">40S ribosomal protein S3a</fullName>
    </recommendedName>
</protein>
<reference evidence="5" key="2">
    <citation type="submission" date="2025-08" db="UniProtKB">
        <authorList>
            <consortium name="Ensembl"/>
        </authorList>
    </citation>
    <scope>IDENTIFICATION</scope>
</reference>
<dbReference type="eggNOG" id="KOG1628">
    <property type="taxonomic scope" value="Eukaryota"/>
</dbReference>
<accession>G1Q8E3</accession>
<evidence type="ECO:0000256" key="1">
    <source>
        <dbReference type="ARBA" id="ARBA00022490"/>
    </source>
</evidence>
<feature type="compositionally biased region" description="Basic and acidic residues" evidence="4">
    <location>
        <begin position="237"/>
        <end position="247"/>
    </location>
</feature>
<evidence type="ECO:0000256" key="4">
    <source>
        <dbReference type="SAM" id="MobiDB-lite"/>
    </source>
</evidence>
<reference evidence="5" key="3">
    <citation type="submission" date="2025-09" db="UniProtKB">
        <authorList>
            <consortium name="Ensembl"/>
        </authorList>
    </citation>
    <scope>IDENTIFICATION</scope>
</reference>
<dbReference type="Ensembl" id="ENSMLUT00000010110.2">
    <property type="protein sequence ID" value="ENSMLUP00000019976.1"/>
    <property type="gene ID" value="ENSMLUG00000010101.2"/>
</dbReference>
<dbReference type="GO" id="GO:0006412">
    <property type="term" value="P:translation"/>
    <property type="evidence" value="ECO:0007669"/>
    <property type="project" value="InterPro"/>
</dbReference>
<reference evidence="5 6" key="1">
    <citation type="journal article" date="2011" name="Nature">
        <title>A high-resolution map of human evolutionary constraint using 29 mammals.</title>
        <authorList>
            <person name="Lindblad-Toh K."/>
            <person name="Garber M."/>
            <person name="Zuk O."/>
            <person name="Lin M.F."/>
            <person name="Parker B.J."/>
            <person name="Washietl S."/>
            <person name="Kheradpour P."/>
            <person name="Ernst J."/>
            <person name="Jordan G."/>
            <person name="Mauceli E."/>
            <person name="Ward L.D."/>
            <person name="Lowe C.B."/>
            <person name="Holloway A.K."/>
            <person name="Clamp M."/>
            <person name="Gnerre S."/>
            <person name="Alfoldi J."/>
            <person name="Beal K."/>
            <person name="Chang J."/>
            <person name="Clawson H."/>
            <person name="Cuff J."/>
            <person name="Di Palma F."/>
            <person name="Fitzgerald S."/>
            <person name="Flicek P."/>
            <person name="Guttman M."/>
            <person name="Hubisz M.J."/>
            <person name="Jaffe D.B."/>
            <person name="Jungreis I."/>
            <person name="Kent W.J."/>
            <person name="Kostka D."/>
            <person name="Lara M."/>
            <person name="Martins A.L."/>
            <person name="Massingham T."/>
            <person name="Moltke I."/>
            <person name="Raney B.J."/>
            <person name="Rasmussen M.D."/>
            <person name="Robinson J."/>
            <person name="Stark A."/>
            <person name="Vilella A.J."/>
            <person name="Wen J."/>
            <person name="Xie X."/>
            <person name="Zody M.C."/>
            <person name="Baldwin J."/>
            <person name="Bloom T."/>
            <person name="Chin C.W."/>
            <person name="Heiman D."/>
            <person name="Nicol R."/>
            <person name="Nusbaum C."/>
            <person name="Young S."/>
            <person name="Wilkinson J."/>
            <person name="Worley K.C."/>
            <person name="Kovar C.L."/>
            <person name="Muzny D.M."/>
            <person name="Gibbs R.A."/>
            <person name="Cree A."/>
            <person name="Dihn H.H."/>
            <person name="Fowler G."/>
            <person name="Jhangiani S."/>
            <person name="Joshi V."/>
            <person name="Lee S."/>
            <person name="Lewis L.R."/>
            <person name="Nazareth L.V."/>
            <person name="Okwuonu G."/>
            <person name="Santibanez J."/>
            <person name="Warren W.C."/>
            <person name="Mardis E.R."/>
            <person name="Weinstock G.M."/>
            <person name="Wilson R.K."/>
            <person name="Delehaunty K."/>
            <person name="Dooling D."/>
            <person name="Fronik C."/>
            <person name="Fulton L."/>
            <person name="Fulton B."/>
            <person name="Graves T."/>
            <person name="Minx P."/>
            <person name="Sodergren E."/>
            <person name="Birney E."/>
            <person name="Margulies E.H."/>
            <person name="Herrero J."/>
            <person name="Green E.D."/>
            <person name="Haussler D."/>
            <person name="Siepel A."/>
            <person name="Goldman N."/>
            <person name="Pollard K.S."/>
            <person name="Pedersen J.S."/>
            <person name="Lander E.S."/>
            <person name="Kellis M."/>
        </authorList>
    </citation>
    <scope>NUCLEOTIDE SEQUENCE [LARGE SCALE GENOMIC DNA]</scope>
</reference>
<evidence type="ECO:0000313" key="5">
    <source>
        <dbReference type="Ensembl" id="ENSMLUP00000019976.1"/>
    </source>
</evidence>
<organism evidence="5 6">
    <name type="scientific">Myotis lucifugus</name>
    <name type="common">Little brown bat</name>
    <dbReference type="NCBI Taxonomy" id="59463"/>
    <lineage>
        <taxon>Eukaryota</taxon>
        <taxon>Metazoa</taxon>
        <taxon>Chordata</taxon>
        <taxon>Craniata</taxon>
        <taxon>Vertebrata</taxon>
        <taxon>Euteleostomi</taxon>
        <taxon>Mammalia</taxon>
        <taxon>Eutheria</taxon>
        <taxon>Laurasiatheria</taxon>
        <taxon>Chiroptera</taxon>
        <taxon>Yangochiroptera</taxon>
        <taxon>Vespertilionidae</taxon>
        <taxon>Myotis</taxon>
    </lineage>
</organism>
<dbReference type="HOGENOM" id="CLU_062507_0_1_1"/>
<evidence type="ECO:0000256" key="3">
    <source>
        <dbReference type="ARBA" id="ARBA00023274"/>
    </source>
</evidence>
<dbReference type="InterPro" id="IPR001593">
    <property type="entry name" value="Ribosomal_eS1"/>
</dbReference>
<dbReference type="GO" id="GO:1990904">
    <property type="term" value="C:ribonucleoprotein complex"/>
    <property type="evidence" value="ECO:0007669"/>
    <property type="project" value="UniProtKB-KW"/>
</dbReference>
<keyword evidence="2" id="KW-0689">Ribosomal protein</keyword>
<evidence type="ECO:0000313" key="6">
    <source>
        <dbReference type="Proteomes" id="UP000001074"/>
    </source>
</evidence>
<keyword evidence="3" id="KW-0687">Ribonucleoprotein</keyword>
<dbReference type="GeneTree" id="ENSGT00390000018433"/>
<evidence type="ECO:0008006" key="7">
    <source>
        <dbReference type="Google" id="ProtNLM"/>
    </source>
</evidence>
<proteinExistence type="predicted"/>
<dbReference type="STRING" id="59463.ENSMLUP00000019976"/>
<dbReference type="SMART" id="SM01397">
    <property type="entry name" value="Ribosomal_S3Ae"/>
    <property type="match status" value="1"/>
</dbReference>
<dbReference type="GO" id="GO:0005840">
    <property type="term" value="C:ribosome"/>
    <property type="evidence" value="ECO:0007669"/>
    <property type="project" value="UniProtKB-KW"/>
</dbReference>
<dbReference type="Pfam" id="PF01015">
    <property type="entry name" value="Ribosomal_S3Ae"/>
    <property type="match status" value="1"/>
</dbReference>
<feature type="region of interest" description="Disordered" evidence="4">
    <location>
        <begin position="226"/>
        <end position="247"/>
    </location>
</feature>
<dbReference type="PANTHER" id="PTHR11830">
    <property type="entry name" value="40S RIBOSOMAL PROTEIN S3A"/>
    <property type="match status" value="1"/>
</dbReference>
<dbReference type="Proteomes" id="UP000001074">
    <property type="component" value="Unassembled WGS sequence"/>
</dbReference>
<dbReference type="GO" id="GO:0003735">
    <property type="term" value="F:structural constituent of ribosome"/>
    <property type="evidence" value="ECO:0007669"/>
    <property type="project" value="InterPro"/>
</dbReference>
<dbReference type="EMBL" id="AAPE02015181">
    <property type="status" value="NOT_ANNOTATED_CDS"/>
    <property type="molecule type" value="Genomic_DNA"/>
</dbReference>
<evidence type="ECO:0000256" key="2">
    <source>
        <dbReference type="ARBA" id="ARBA00022980"/>
    </source>
</evidence>
<sequence>MAVGKNRRLTKDSQRAGKKKVVDPFSKKDWCDVKAQLCSIRKIKTLVTRTQGTQITSDGLEGSCLVVRSVSLADLQNDEVAFRKFRLITEDVQGKNYNFHVMDLTHDKMCFVVKKWQRMIEAHVDVKTTDGYLLYLFCVGFTKKNNQIRKTSCAQHQQVHQVLNKMMEIMTGEVKANDLKEVVNKLIPESTGRDIEKPCHSISLLYDVVRKVKMLEKPKFLGKLMELPGEGSSSGKATEDETGAKVE</sequence>
<keyword evidence="1" id="KW-0963">Cytoplasm</keyword>
<dbReference type="InParanoid" id="G1Q8E3"/>